<feature type="transmembrane region" description="Helical" evidence="2">
    <location>
        <begin position="50"/>
        <end position="74"/>
    </location>
</feature>
<keyword evidence="2" id="KW-0472">Membrane</keyword>
<keyword evidence="2" id="KW-0812">Transmembrane</keyword>
<accession>A0ABY4QYK6</accession>
<evidence type="ECO:0000256" key="2">
    <source>
        <dbReference type="SAM" id="Phobius"/>
    </source>
</evidence>
<dbReference type="RefSeq" id="WP_249771845.1">
    <property type="nucleotide sequence ID" value="NZ_CP097332.1"/>
</dbReference>
<organism evidence="3 4">
    <name type="scientific">Jatrophihabitans telluris</name>
    <dbReference type="NCBI Taxonomy" id="2038343"/>
    <lineage>
        <taxon>Bacteria</taxon>
        <taxon>Bacillati</taxon>
        <taxon>Actinomycetota</taxon>
        <taxon>Actinomycetes</taxon>
        <taxon>Jatrophihabitantales</taxon>
        <taxon>Jatrophihabitantaceae</taxon>
        <taxon>Jatrophihabitans</taxon>
    </lineage>
</organism>
<keyword evidence="4" id="KW-1185">Reference proteome</keyword>
<evidence type="ECO:0000313" key="4">
    <source>
        <dbReference type="Proteomes" id="UP001056336"/>
    </source>
</evidence>
<sequence>MALTSVPGLAPARGQNAAPAQAGPRPSHRLRAAWRRHRARTANAAAVRDIFMDVIVLLSVLNFIAIVVGIGLLAMGSSAPWPR</sequence>
<dbReference type="Proteomes" id="UP001056336">
    <property type="component" value="Chromosome"/>
</dbReference>
<reference evidence="3" key="2">
    <citation type="submission" date="2022-05" db="EMBL/GenBank/DDBJ databases">
        <authorList>
            <person name="Kim J.-S."/>
            <person name="Lee K."/>
            <person name="Suh M."/>
            <person name="Eom M."/>
            <person name="Kim J.-S."/>
            <person name="Kim D.-S."/>
            <person name="Ko S.-H."/>
            <person name="Shin Y."/>
            <person name="Lee J.-S."/>
        </authorList>
    </citation>
    <scope>NUCLEOTIDE SEQUENCE</scope>
    <source>
        <strain evidence="3">N237</strain>
    </source>
</reference>
<feature type="region of interest" description="Disordered" evidence="1">
    <location>
        <begin position="1"/>
        <end position="29"/>
    </location>
</feature>
<name>A0ABY4QYK6_9ACTN</name>
<evidence type="ECO:0000313" key="3">
    <source>
        <dbReference type="EMBL" id="UQX88393.1"/>
    </source>
</evidence>
<protein>
    <submittedName>
        <fullName evidence="3">Uncharacterized protein</fullName>
    </submittedName>
</protein>
<evidence type="ECO:0000256" key="1">
    <source>
        <dbReference type="SAM" id="MobiDB-lite"/>
    </source>
</evidence>
<proteinExistence type="predicted"/>
<reference evidence="3" key="1">
    <citation type="journal article" date="2018" name="Int. J. Syst. Evol. Microbiol.">
        <title>Jatrophihabitans telluris sp. nov., isolated from sediment soil of lava forest wetlands and the emended description of the genus Jatrophihabitans.</title>
        <authorList>
            <person name="Lee K.C."/>
            <person name="Suh M.K."/>
            <person name="Eom M.K."/>
            <person name="Kim K.K."/>
            <person name="Kim J.S."/>
            <person name="Kim D.S."/>
            <person name="Ko S.H."/>
            <person name="Shin Y.K."/>
            <person name="Lee J.S."/>
        </authorList>
    </citation>
    <scope>NUCLEOTIDE SEQUENCE</scope>
    <source>
        <strain evidence="3">N237</strain>
    </source>
</reference>
<gene>
    <name evidence="3" type="ORF">M6D93_19245</name>
</gene>
<keyword evidence="2" id="KW-1133">Transmembrane helix</keyword>
<dbReference type="EMBL" id="CP097332">
    <property type="protein sequence ID" value="UQX88393.1"/>
    <property type="molecule type" value="Genomic_DNA"/>
</dbReference>